<protein>
    <recommendedName>
        <fullName evidence="3">Type IV pilus assembly protein PilX</fullName>
    </recommendedName>
</protein>
<reference evidence="1 2" key="1">
    <citation type="submission" date="2022-05" db="EMBL/GenBank/DDBJ databases">
        <title>Novel Pseudomonas spp. Isolated from a Rainbow Trout Aquaculture Facility.</title>
        <authorList>
            <person name="Testerman T."/>
            <person name="Graf J."/>
        </authorList>
    </citation>
    <scope>NUCLEOTIDE SEQUENCE [LARGE SCALE GENOMIC DNA]</scope>
    <source>
        <strain evidence="1 2">ID681</strain>
    </source>
</reference>
<evidence type="ECO:0008006" key="3">
    <source>
        <dbReference type="Google" id="ProtNLM"/>
    </source>
</evidence>
<proteinExistence type="predicted"/>
<name>A0ABT5NUQ5_9PSED</name>
<dbReference type="RefSeq" id="WP_273910692.1">
    <property type="nucleotide sequence ID" value="NZ_JAMDGX010000032.1"/>
</dbReference>
<organism evidence="1 2">
    <name type="scientific">Pseudomonas fontis</name>
    <dbReference type="NCBI Taxonomy" id="2942633"/>
    <lineage>
        <taxon>Bacteria</taxon>
        <taxon>Pseudomonadati</taxon>
        <taxon>Pseudomonadota</taxon>
        <taxon>Gammaproteobacteria</taxon>
        <taxon>Pseudomonadales</taxon>
        <taxon>Pseudomonadaceae</taxon>
        <taxon>Pseudomonas</taxon>
    </lineage>
</organism>
<gene>
    <name evidence="1" type="ORF">M5G11_15290</name>
</gene>
<comment type="caution">
    <text evidence="1">The sequence shown here is derived from an EMBL/GenBank/DDBJ whole genome shotgun (WGS) entry which is preliminary data.</text>
</comment>
<dbReference type="Proteomes" id="UP001148203">
    <property type="component" value="Unassembled WGS sequence"/>
</dbReference>
<keyword evidence="2" id="KW-1185">Reference proteome</keyword>
<evidence type="ECO:0000313" key="2">
    <source>
        <dbReference type="Proteomes" id="UP001148203"/>
    </source>
</evidence>
<evidence type="ECO:0000313" key="1">
    <source>
        <dbReference type="EMBL" id="MDD0991901.1"/>
    </source>
</evidence>
<dbReference type="EMBL" id="JAMDGY010000043">
    <property type="protein sequence ID" value="MDD0991901.1"/>
    <property type="molecule type" value="Genomic_DNA"/>
</dbReference>
<accession>A0ABT5NUQ5</accession>
<sequence length="166" mass="17526">MRRRERGVVLLVCLTLVLLLGLLGLSAMSSAATQARMAGNQSAALGAFERAEALLRVGEGATLPVARCSYCLPPPEAGRVRAAGIHPGEGGSGLPWTGDDSGFYLIQQLGESSRAVGMPDGAPVTLYRITVIGRQGPARAVLESIFARPLVQGATPERRIAWRQIH</sequence>